<dbReference type="EMBL" id="JANPWB010000012">
    <property type="protein sequence ID" value="KAJ1117066.1"/>
    <property type="molecule type" value="Genomic_DNA"/>
</dbReference>
<proteinExistence type="predicted"/>
<evidence type="ECO:0000313" key="2">
    <source>
        <dbReference type="EMBL" id="KAJ1117066.1"/>
    </source>
</evidence>
<feature type="compositionally biased region" description="Basic and acidic residues" evidence="1">
    <location>
        <begin position="162"/>
        <end position="171"/>
    </location>
</feature>
<accession>A0AAV7NM01</accession>
<protein>
    <submittedName>
        <fullName evidence="2">Uncharacterized protein</fullName>
    </submittedName>
</protein>
<feature type="region of interest" description="Disordered" evidence="1">
    <location>
        <begin position="127"/>
        <end position="185"/>
    </location>
</feature>
<dbReference type="AlphaFoldDB" id="A0AAV7NM01"/>
<sequence length="185" mass="19758">MEARDKVRQAMHLLEEASKLDLVAEGVRPSAPPSRRMAAGVAAAVFACFLPCPGDHITEGRSKKGGAERKALDLASALVAAMLQWRDREGQGKSEGEAGRFCEGESGEEAFFQCKPLGKVYDSLAGPIHQKDRPRAPASGGHRTDSGHSGGWNMGEGPQAWGERKGEERQGQHTGPMLYFAAAST</sequence>
<organism evidence="2 3">
    <name type="scientific">Pleurodeles waltl</name>
    <name type="common">Iberian ribbed newt</name>
    <dbReference type="NCBI Taxonomy" id="8319"/>
    <lineage>
        <taxon>Eukaryota</taxon>
        <taxon>Metazoa</taxon>
        <taxon>Chordata</taxon>
        <taxon>Craniata</taxon>
        <taxon>Vertebrata</taxon>
        <taxon>Euteleostomi</taxon>
        <taxon>Amphibia</taxon>
        <taxon>Batrachia</taxon>
        <taxon>Caudata</taxon>
        <taxon>Salamandroidea</taxon>
        <taxon>Salamandridae</taxon>
        <taxon>Pleurodelinae</taxon>
        <taxon>Pleurodeles</taxon>
    </lineage>
</organism>
<name>A0AAV7NM01_PLEWA</name>
<evidence type="ECO:0000313" key="3">
    <source>
        <dbReference type="Proteomes" id="UP001066276"/>
    </source>
</evidence>
<comment type="caution">
    <text evidence="2">The sequence shown here is derived from an EMBL/GenBank/DDBJ whole genome shotgun (WGS) entry which is preliminary data.</text>
</comment>
<evidence type="ECO:0000256" key="1">
    <source>
        <dbReference type="SAM" id="MobiDB-lite"/>
    </source>
</evidence>
<dbReference type="Proteomes" id="UP001066276">
    <property type="component" value="Chromosome 8"/>
</dbReference>
<reference evidence="2" key="1">
    <citation type="journal article" date="2022" name="bioRxiv">
        <title>Sequencing and chromosome-scale assembly of the giantPleurodeles waltlgenome.</title>
        <authorList>
            <person name="Brown T."/>
            <person name="Elewa A."/>
            <person name="Iarovenko S."/>
            <person name="Subramanian E."/>
            <person name="Araus A.J."/>
            <person name="Petzold A."/>
            <person name="Susuki M."/>
            <person name="Suzuki K.-i.T."/>
            <person name="Hayashi T."/>
            <person name="Toyoda A."/>
            <person name="Oliveira C."/>
            <person name="Osipova E."/>
            <person name="Leigh N.D."/>
            <person name="Simon A."/>
            <person name="Yun M.H."/>
        </authorList>
    </citation>
    <scope>NUCLEOTIDE SEQUENCE</scope>
    <source>
        <strain evidence="2">20211129_DDA</strain>
        <tissue evidence="2">Liver</tissue>
    </source>
</reference>
<keyword evidence="3" id="KW-1185">Reference proteome</keyword>
<gene>
    <name evidence="2" type="ORF">NDU88_005266</name>
</gene>